<dbReference type="PANTHER" id="PTHR31356">
    <property type="entry name" value="THYLAKOID LUMENAL 29 KDA PROTEIN, CHLOROPLASTIC-RELATED"/>
    <property type="match status" value="1"/>
</dbReference>
<comment type="similarity">
    <text evidence="1 12">Belongs to the peroxidase family. Ligninase subfamily.</text>
</comment>
<feature type="region of interest" description="Disordered" evidence="13">
    <location>
        <begin position="551"/>
        <end position="570"/>
    </location>
</feature>
<comment type="caution">
    <text evidence="15">The sequence shown here is derived from an EMBL/GenBank/DDBJ whole genome shotgun (WGS) entry which is preliminary data.</text>
</comment>
<feature type="binding site" evidence="9">
    <location>
        <position position="156"/>
    </location>
    <ligand>
        <name>Ca(2+)</name>
        <dbReference type="ChEBI" id="CHEBI:29108"/>
        <label>1</label>
    </ligand>
</feature>
<evidence type="ECO:0000256" key="2">
    <source>
        <dbReference type="ARBA" id="ARBA00022559"/>
    </source>
</evidence>
<keyword evidence="11" id="KW-1015">Disulfide bond</keyword>
<feature type="site" description="Transition state stabilizer" evidence="10">
    <location>
        <position position="137"/>
    </location>
</feature>
<dbReference type="GO" id="GO:0034599">
    <property type="term" value="P:cellular response to oxidative stress"/>
    <property type="evidence" value="ECO:0007669"/>
    <property type="project" value="InterPro"/>
</dbReference>
<evidence type="ECO:0000256" key="12">
    <source>
        <dbReference type="RuleBase" id="RU363051"/>
    </source>
</evidence>
<accession>A0A9W8NIV6</accession>
<evidence type="ECO:0000256" key="7">
    <source>
        <dbReference type="ARBA" id="ARBA00023180"/>
    </source>
</evidence>
<feature type="region of interest" description="Disordered" evidence="13">
    <location>
        <begin position="474"/>
        <end position="493"/>
    </location>
</feature>
<dbReference type="Gene3D" id="1.10.520.10">
    <property type="match status" value="1"/>
</dbReference>
<feature type="binding site" evidence="9">
    <location>
        <position position="158"/>
    </location>
    <ligand>
        <name>Ca(2+)</name>
        <dbReference type="ChEBI" id="CHEBI:29108"/>
        <label>1</label>
    </ligand>
</feature>
<evidence type="ECO:0000256" key="5">
    <source>
        <dbReference type="ARBA" id="ARBA00023002"/>
    </source>
</evidence>
<evidence type="ECO:0000256" key="10">
    <source>
        <dbReference type="PIRSR" id="PIRSR601621-3"/>
    </source>
</evidence>
<dbReference type="SUPFAM" id="SSF48113">
    <property type="entry name" value="Heme-dependent peroxidases"/>
    <property type="match status" value="1"/>
</dbReference>
<feature type="binding site" evidence="9">
    <location>
        <position position="279"/>
    </location>
    <ligand>
        <name>Ca(2+)</name>
        <dbReference type="ChEBI" id="CHEBI:29108"/>
        <label>2</label>
    </ligand>
</feature>
<evidence type="ECO:0000259" key="14">
    <source>
        <dbReference type="PROSITE" id="PS50873"/>
    </source>
</evidence>
<dbReference type="GO" id="GO:0020037">
    <property type="term" value="F:heme binding"/>
    <property type="evidence" value="ECO:0007669"/>
    <property type="project" value="UniProtKB-UniRule"/>
</dbReference>
<keyword evidence="5 12" id="KW-0560">Oxidoreductase</keyword>
<keyword evidence="7" id="KW-0325">Glycoprotein</keyword>
<keyword evidence="16" id="KW-1185">Reference proteome</keyword>
<feature type="binding site" evidence="9">
    <location>
        <position position="298"/>
    </location>
    <ligand>
        <name>Ca(2+)</name>
        <dbReference type="ChEBI" id="CHEBI:29108"/>
        <label>2</label>
    </ligand>
</feature>
<dbReference type="VEuPathDB" id="FungiDB:F4678DRAFT_475188"/>
<comment type="cofactor">
    <cofactor evidence="9">
        <name>heme b</name>
        <dbReference type="ChEBI" id="CHEBI:60344"/>
    </cofactor>
    <text evidence="9">Binds 1 heme b (iron(II)-protoporphyrin IX) group per subunit.</text>
</comment>
<dbReference type="Proteomes" id="UP001148614">
    <property type="component" value="Unassembled WGS sequence"/>
</dbReference>
<evidence type="ECO:0000313" key="15">
    <source>
        <dbReference type="EMBL" id="KAJ3577307.1"/>
    </source>
</evidence>
<dbReference type="PRINTS" id="PR00462">
    <property type="entry name" value="LIGNINASE"/>
</dbReference>
<feature type="domain" description="Plant heme peroxidase family profile" evidence="14">
    <location>
        <begin position="197"/>
        <end position="279"/>
    </location>
</feature>
<dbReference type="GO" id="GO:0000302">
    <property type="term" value="P:response to reactive oxygen species"/>
    <property type="evidence" value="ECO:0007669"/>
    <property type="project" value="TreeGrafter"/>
</dbReference>
<evidence type="ECO:0000256" key="3">
    <source>
        <dbReference type="ARBA" id="ARBA00022617"/>
    </source>
</evidence>
<evidence type="ECO:0000256" key="9">
    <source>
        <dbReference type="PIRSR" id="PIRSR601621-2"/>
    </source>
</evidence>
<gene>
    <name evidence="15" type="ORF">NPX13_g3259</name>
</gene>
<feature type="binding site" evidence="9">
    <location>
        <position position="142"/>
    </location>
    <ligand>
        <name>Ca(2+)</name>
        <dbReference type="ChEBI" id="CHEBI:29108"/>
        <label>1</label>
    </ligand>
</feature>
<dbReference type="PROSITE" id="PS00436">
    <property type="entry name" value="PEROXIDASE_2"/>
    <property type="match status" value="1"/>
</dbReference>
<feature type="binding site" description="axial binding residue" evidence="9">
    <location>
        <position position="278"/>
    </location>
    <ligand>
        <name>heme b</name>
        <dbReference type="ChEBI" id="CHEBI:60344"/>
    </ligand>
    <ligandPart>
        <name>Fe</name>
        <dbReference type="ChEBI" id="CHEBI:18248"/>
    </ligandPart>
</feature>
<feature type="binding site" evidence="9">
    <location>
        <position position="160"/>
    </location>
    <ligand>
        <name>Ca(2+)</name>
        <dbReference type="ChEBI" id="CHEBI:29108"/>
        <label>1</label>
    </ligand>
</feature>
<name>A0A9W8NIV6_9PEZI</name>
<dbReference type="InterPro" id="IPR001621">
    <property type="entry name" value="Ligninase"/>
</dbReference>
<dbReference type="PANTHER" id="PTHR31356:SF66">
    <property type="entry name" value="CATALASE-PEROXIDASE"/>
    <property type="match status" value="1"/>
</dbReference>
<evidence type="ECO:0000256" key="11">
    <source>
        <dbReference type="PIRSR" id="PIRSR601621-4"/>
    </source>
</evidence>
<dbReference type="GO" id="GO:0046872">
    <property type="term" value="F:metal ion binding"/>
    <property type="evidence" value="ECO:0007669"/>
    <property type="project" value="UniProtKB-UniRule"/>
</dbReference>
<feature type="compositionally biased region" description="Polar residues" evidence="13">
    <location>
        <begin position="474"/>
        <end position="491"/>
    </location>
</feature>
<dbReference type="EMBL" id="JANPWZ010000394">
    <property type="protein sequence ID" value="KAJ3577307.1"/>
    <property type="molecule type" value="Genomic_DNA"/>
</dbReference>
<dbReference type="InterPro" id="IPR019794">
    <property type="entry name" value="Peroxidases_AS"/>
</dbReference>
<feature type="active site" description="Proton acceptor" evidence="8">
    <location>
        <position position="141"/>
    </location>
</feature>
<feature type="disulfide bond" evidence="11">
    <location>
        <begin position="128"/>
        <end position="223"/>
    </location>
</feature>
<evidence type="ECO:0000256" key="4">
    <source>
        <dbReference type="ARBA" id="ARBA00022723"/>
    </source>
</evidence>
<dbReference type="Pfam" id="PF00141">
    <property type="entry name" value="peroxidase"/>
    <property type="match status" value="1"/>
</dbReference>
<feature type="disulfide bond" evidence="11">
    <location>
        <begin position="107"/>
        <end position="376"/>
    </location>
</feature>
<comment type="cofactor">
    <cofactor evidence="9 12">
        <name>Ca(2+)</name>
        <dbReference type="ChEBI" id="CHEBI:29108"/>
    </cofactor>
    <text evidence="9 12">Binds 2 calcium ions per subunit.</text>
</comment>
<dbReference type="InterPro" id="IPR044831">
    <property type="entry name" value="Ccp1-like"/>
</dbReference>
<evidence type="ECO:0000256" key="6">
    <source>
        <dbReference type="ARBA" id="ARBA00023004"/>
    </source>
</evidence>
<dbReference type="EC" id="1.11.1.-" evidence="12"/>
<dbReference type="GO" id="GO:0042744">
    <property type="term" value="P:hydrogen peroxide catabolic process"/>
    <property type="evidence" value="ECO:0007669"/>
    <property type="project" value="TreeGrafter"/>
</dbReference>
<dbReference type="PROSITE" id="PS50873">
    <property type="entry name" value="PEROXIDASE_4"/>
    <property type="match status" value="1"/>
</dbReference>
<dbReference type="InterPro" id="IPR002016">
    <property type="entry name" value="Haem_peroxidase"/>
</dbReference>
<sequence length="599" mass="65966">MRYYTLVVALGAITASVPVIAFPGFPRFKTLLKLDVQNPADLNNVGSDEGDDSFQLLGDLVGMSFDKLTQVGRDISNLLMNFDNPESDVAYVDIPALESAACAADTCCVWKYIADEMTELFRGESGRCTKFARMAVRLGFHDAGAWSKTTASNGGGADGSICLTDEYLLPENGGLEDMCAQMLTWYDEWHNQKGFNISMADLIRHSHTATLSEMGANVATVVCPLGPRVRSFVGRVDSAIVNKAELLPSPFQEATDLIRLFRDKTISPHQLVALIGAHTTSQQRGVNATRAGDPQDSTPGVWDILYYEETYGSVDTPDRVFKFPSDVALAKYSVTATEWVSFLGSGGQGHWNTDYARAYIRLSLLGVNNINQLTECSIALPDRTEVYKNPDQESMDEWLKSSRVSLTSEEIAERVELGGIVDINNLGTGNATVEGELVFWVSKMPITIPIHIREEGDDDIKLYFDLEKASDNNTISESSVGEHSQTPNFTPITERKEDPHLKRLAMAVQSSTVFMGAPDPLMKPLKEENTRFTTLALPFPCQCETISISPTLSASSQGESDEGSDVATQRQPYSTRHVHLGMTRPAQYLPYQYVQQTQN</sequence>
<dbReference type="GO" id="GO:0004601">
    <property type="term" value="F:peroxidase activity"/>
    <property type="evidence" value="ECO:0007669"/>
    <property type="project" value="UniProtKB-KW"/>
</dbReference>
<evidence type="ECO:0000313" key="16">
    <source>
        <dbReference type="Proteomes" id="UP001148614"/>
    </source>
</evidence>
<dbReference type="InterPro" id="IPR010255">
    <property type="entry name" value="Haem_peroxidase_sf"/>
</dbReference>
<keyword evidence="6 9" id="KW-0408">Iron</keyword>
<feature type="binding site" evidence="9">
    <location>
        <position position="303"/>
    </location>
    <ligand>
        <name>Ca(2+)</name>
        <dbReference type="ChEBI" id="CHEBI:29108"/>
        <label>2</label>
    </ligand>
</feature>
<reference evidence="15" key="1">
    <citation type="submission" date="2022-07" db="EMBL/GenBank/DDBJ databases">
        <title>Genome Sequence of Xylaria arbuscula.</title>
        <authorList>
            <person name="Buettner E."/>
        </authorList>
    </citation>
    <scope>NUCLEOTIDE SEQUENCE</scope>
    <source>
        <strain evidence="15">VT107</strain>
    </source>
</reference>
<feature type="binding site" evidence="9">
    <location>
        <position position="296"/>
    </location>
    <ligand>
        <name>Ca(2+)</name>
        <dbReference type="ChEBI" id="CHEBI:29108"/>
        <label>2</label>
    </ligand>
</feature>
<dbReference type="AlphaFoldDB" id="A0A9W8NIV6"/>
<evidence type="ECO:0000256" key="8">
    <source>
        <dbReference type="PIRSR" id="PIRSR601621-1"/>
    </source>
</evidence>
<dbReference type="Gene3D" id="1.10.420.10">
    <property type="entry name" value="Peroxidase, domain 2"/>
    <property type="match status" value="1"/>
</dbReference>
<evidence type="ECO:0000256" key="1">
    <source>
        <dbReference type="ARBA" id="ARBA00006089"/>
    </source>
</evidence>
<evidence type="ECO:0000256" key="13">
    <source>
        <dbReference type="SAM" id="MobiDB-lite"/>
    </source>
</evidence>
<keyword evidence="4 9" id="KW-0479">Metal-binding</keyword>
<keyword evidence="9 12" id="KW-0106">Calcium</keyword>
<proteinExistence type="inferred from homology"/>
<protein>
    <recommendedName>
        <fullName evidence="12">Peroxidase</fullName>
        <ecNumber evidence="12">1.11.1.-</ecNumber>
    </recommendedName>
</protein>
<organism evidence="15 16">
    <name type="scientific">Xylaria arbuscula</name>
    <dbReference type="NCBI Taxonomy" id="114810"/>
    <lineage>
        <taxon>Eukaryota</taxon>
        <taxon>Fungi</taxon>
        <taxon>Dikarya</taxon>
        <taxon>Ascomycota</taxon>
        <taxon>Pezizomycotina</taxon>
        <taxon>Sordariomycetes</taxon>
        <taxon>Xylariomycetidae</taxon>
        <taxon>Xylariales</taxon>
        <taxon>Xylariaceae</taxon>
        <taxon>Xylaria</taxon>
    </lineage>
</organism>
<keyword evidence="2 12" id="KW-0575">Peroxidase</keyword>
<dbReference type="PRINTS" id="PR00458">
    <property type="entry name" value="PEROXIDASE"/>
</dbReference>
<keyword evidence="3 9" id="KW-0349">Heme</keyword>